<dbReference type="Proteomes" id="UP000002627">
    <property type="component" value="Chromosome"/>
</dbReference>
<keyword evidence="2" id="KW-1185">Reference proteome</keyword>
<dbReference type="EMBL" id="FN298497">
    <property type="protein sequence ID" value="CAX67535.1"/>
    <property type="molecule type" value="Genomic_DNA"/>
</dbReference>
<proteinExistence type="predicted"/>
<evidence type="ECO:0000313" key="1">
    <source>
        <dbReference type="EMBL" id="CAX67535.1"/>
    </source>
</evidence>
<reference evidence="1 2" key="1">
    <citation type="journal article" date="2009" name="J. Bacteriol.">
        <title>Complete genome sequence of Lactobacillus johnsonii FI9785, a competitive exclusion agent against pathogens in poultry.</title>
        <authorList>
            <person name="Wegmann U."/>
            <person name="Overweg K."/>
            <person name="Horn N."/>
            <person name="Goesmann A."/>
            <person name="Narbad A."/>
            <person name="Gasson M.J."/>
            <person name="Shearman C."/>
        </authorList>
    </citation>
    <scope>NUCLEOTIDE SEQUENCE [LARGE SCALE GENOMIC DNA]</scope>
    <source>
        <strain evidence="1 2">FI9785</strain>
    </source>
</reference>
<sequence>MTDHLATKEDLDLINENTADFIAFSYYSFALLLIQKD</sequence>
<organism evidence="1 2">
    <name type="scientific">Lactobacillus johnsonii (strain FI9785)</name>
    <dbReference type="NCBI Taxonomy" id="633699"/>
    <lineage>
        <taxon>Bacteria</taxon>
        <taxon>Bacillati</taxon>
        <taxon>Bacillota</taxon>
        <taxon>Bacilli</taxon>
        <taxon>Lactobacillales</taxon>
        <taxon>Lactobacillaceae</taxon>
        <taxon>Lactobacillus</taxon>
    </lineage>
</organism>
<evidence type="ECO:0008006" key="3">
    <source>
        <dbReference type="Google" id="ProtNLM"/>
    </source>
</evidence>
<accession>D0R622</accession>
<protein>
    <recommendedName>
        <fullName evidence="3">6-phospho-beta-glucosidase</fullName>
    </recommendedName>
</protein>
<gene>
    <name evidence="1" type="ordered locus">FI9785_1682</name>
</gene>
<dbReference type="AlphaFoldDB" id="D0R622"/>
<dbReference type="HOGENOM" id="CLU_3345043_0_0_9"/>
<name>D0R622_LACJF</name>
<dbReference type="KEGG" id="ljf:FI9785_1682"/>
<evidence type="ECO:0000313" key="2">
    <source>
        <dbReference type="Proteomes" id="UP000002627"/>
    </source>
</evidence>